<feature type="transmembrane region" description="Helical" evidence="1">
    <location>
        <begin position="463"/>
        <end position="481"/>
    </location>
</feature>
<feature type="transmembrane region" description="Helical" evidence="1">
    <location>
        <begin position="299"/>
        <end position="324"/>
    </location>
</feature>
<feature type="transmembrane region" description="Helical" evidence="1">
    <location>
        <begin position="124"/>
        <end position="152"/>
    </location>
</feature>
<dbReference type="EMBL" id="CP017298">
    <property type="protein sequence ID" value="AOS47263.1"/>
    <property type="molecule type" value="Genomic_DNA"/>
</dbReference>
<feature type="transmembrane region" description="Helical" evidence="1">
    <location>
        <begin position="241"/>
        <end position="261"/>
    </location>
</feature>
<dbReference type="Proteomes" id="UP000095214">
    <property type="component" value="Chromosome"/>
</dbReference>
<name>A0A1D8B293_9ACTO</name>
<reference evidence="2 3" key="1">
    <citation type="submission" date="2016-09" db="EMBL/GenBank/DDBJ databases">
        <title>Complete genome sequence of Actinomyces hongkongensis HKU8.</title>
        <authorList>
            <person name="Gao Y.-X."/>
            <person name="Zhou Y.-Y."/>
            <person name="Xie Y."/>
            <person name="Wang M."/>
            <person name="Wang S.-J."/>
            <person name="Shen S.-G."/>
        </authorList>
    </citation>
    <scope>NUCLEOTIDE SEQUENCE [LARGE SCALE GENOMIC DNA]</scope>
    <source>
        <strain evidence="2 3">HKU8</strain>
    </source>
</reference>
<feature type="transmembrane region" description="Helical" evidence="1">
    <location>
        <begin position="197"/>
        <end position="221"/>
    </location>
</feature>
<dbReference type="KEGG" id="phon:BH719_04805"/>
<dbReference type="RefSeq" id="WP_009743630.1">
    <property type="nucleotide sequence ID" value="NZ_CP017298.1"/>
</dbReference>
<feature type="transmembrane region" description="Helical" evidence="1">
    <location>
        <begin position="20"/>
        <end position="40"/>
    </location>
</feature>
<dbReference type="GO" id="GO:0004497">
    <property type="term" value="F:monooxygenase activity"/>
    <property type="evidence" value="ECO:0007669"/>
    <property type="project" value="UniProtKB-KW"/>
</dbReference>
<keyword evidence="2" id="KW-0560">Oxidoreductase</keyword>
<evidence type="ECO:0000313" key="3">
    <source>
        <dbReference type="Proteomes" id="UP000095214"/>
    </source>
</evidence>
<evidence type="ECO:0000256" key="1">
    <source>
        <dbReference type="SAM" id="Phobius"/>
    </source>
</evidence>
<accession>A0A1D8B293</accession>
<gene>
    <name evidence="2" type="ORF">BH719_04805</name>
</gene>
<keyword evidence="1" id="KW-1133">Transmembrane helix</keyword>
<feature type="transmembrane region" description="Helical" evidence="1">
    <location>
        <begin position="164"/>
        <end position="185"/>
    </location>
</feature>
<proteinExistence type="predicted"/>
<feature type="transmembrane region" description="Helical" evidence="1">
    <location>
        <begin position="392"/>
        <end position="418"/>
    </location>
</feature>
<feature type="transmembrane region" description="Helical" evidence="1">
    <location>
        <begin position="344"/>
        <end position="371"/>
    </location>
</feature>
<protein>
    <submittedName>
        <fullName evidence="2">Beta-carotene 15,15'-monooxygenase</fullName>
    </submittedName>
</protein>
<evidence type="ECO:0000313" key="2">
    <source>
        <dbReference type="EMBL" id="AOS47263.1"/>
    </source>
</evidence>
<organism evidence="2 3">
    <name type="scientific">Pauljensenia hongkongensis</name>
    <dbReference type="NCBI Taxonomy" id="178339"/>
    <lineage>
        <taxon>Bacteria</taxon>
        <taxon>Bacillati</taxon>
        <taxon>Actinomycetota</taxon>
        <taxon>Actinomycetes</taxon>
        <taxon>Actinomycetales</taxon>
        <taxon>Actinomycetaceae</taxon>
        <taxon>Pauljensenia</taxon>
    </lineage>
</organism>
<dbReference type="STRING" id="178339.BH719_04805"/>
<feature type="transmembrane region" description="Helical" evidence="1">
    <location>
        <begin position="438"/>
        <end position="456"/>
    </location>
</feature>
<keyword evidence="2" id="KW-0503">Monooxygenase</keyword>
<keyword evidence="3" id="KW-1185">Reference proteome</keyword>
<feature type="transmembrane region" description="Helical" evidence="1">
    <location>
        <begin position="505"/>
        <end position="526"/>
    </location>
</feature>
<dbReference type="OrthoDB" id="2014935at2"/>
<keyword evidence="1" id="KW-0472">Membrane</keyword>
<dbReference type="AlphaFoldDB" id="A0A1D8B293"/>
<keyword evidence="1" id="KW-0812">Transmembrane</keyword>
<sequence>MSAFTGLRRCLGLATRRYRWQALAWMVPLWLFLLGHPIALQRTYPSFEERTALLSQMRDAPGVRLLFGPLPATGGVGEFASWEDGGYLLWFVAIMAIMLTTALARRDEQDGHVEVVLGAGAGRWAPFASATAWAMGAMALTGAGLAASLIGVDAAVGETPLRGALVFGGVAIAQGWAFAGVALVASQLVRDASAARGLCFTVFGAAFAIRVLADETGAAWLRWLSPLAWRDVAGPFGAERVWALAVFALVAAALVALAALLHSRRELLGAVLADRSVSTRRWRVRGPLGLTARLGVRRLVAWAFALALTAALFGAMSGGLSDLIANNPASAAYIDKMAPEMRPVVQYTTLLTVVMVALVATAVVQRVLGLAASEERGLSEAVLACGVPRTRALLAAVADAVGAGVVLLVVSGAVLAAATATQVGEDHAAGRALVSTLTQLPGVVAAAGIAALLVGAAPRWRSLAWAVIAWSSFARLFGGLVDMPKWAQDLSVLGHVADPWGTTHWVPLVLQLVVGLVCCGAGLAVYRRRDIPA</sequence>
<feature type="transmembrane region" description="Helical" evidence="1">
    <location>
        <begin position="87"/>
        <end position="104"/>
    </location>
</feature>